<proteinExistence type="predicted"/>
<organism evidence="2">
    <name type="scientific">marine sediment metagenome</name>
    <dbReference type="NCBI Taxonomy" id="412755"/>
    <lineage>
        <taxon>unclassified sequences</taxon>
        <taxon>metagenomes</taxon>
        <taxon>ecological metagenomes</taxon>
    </lineage>
</organism>
<dbReference type="AlphaFoldDB" id="X1BCN0"/>
<evidence type="ECO:0000256" key="1">
    <source>
        <dbReference type="SAM" id="Phobius"/>
    </source>
</evidence>
<keyword evidence="1" id="KW-1133">Transmembrane helix</keyword>
<sequence length="97" mass="11086">MASYYAILFILIMVYGFTVRNKYIKIFSLITLIIGIIALFVSLNRAAPFAIIIATLIFIVHGINTVKLKAKVILCLIFFAFFSIVVMQKYFPRQMKA</sequence>
<feature type="transmembrane region" description="Helical" evidence="1">
    <location>
        <begin position="73"/>
        <end position="91"/>
    </location>
</feature>
<keyword evidence="1" id="KW-0812">Transmembrane</keyword>
<gene>
    <name evidence="2" type="ORF">S01H4_40740</name>
</gene>
<feature type="transmembrane region" description="Helical" evidence="1">
    <location>
        <begin position="47"/>
        <end position="66"/>
    </location>
</feature>
<accession>X1BCN0</accession>
<feature type="non-terminal residue" evidence="2">
    <location>
        <position position="97"/>
    </location>
</feature>
<protein>
    <submittedName>
        <fullName evidence="2">Uncharacterized protein</fullName>
    </submittedName>
</protein>
<comment type="caution">
    <text evidence="2">The sequence shown here is derived from an EMBL/GenBank/DDBJ whole genome shotgun (WGS) entry which is preliminary data.</text>
</comment>
<feature type="transmembrane region" description="Helical" evidence="1">
    <location>
        <begin position="23"/>
        <end position="41"/>
    </location>
</feature>
<reference evidence="2" key="1">
    <citation type="journal article" date="2014" name="Front. Microbiol.">
        <title>High frequency of phylogenetically diverse reductive dehalogenase-homologous genes in deep subseafloor sedimentary metagenomes.</title>
        <authorList>
            <person name="Kawai M."/>
            <person name="Futagami T."/>
            <person name="Toyoda A."/>
            <person name="Takaki Y."/>
            <person name="Nishi S."/>
            <person name="Hori S."/>
            <person name="Arai W."/>
            <person name="Tsubouchi T."/>
            <person name="Morono Y."/>
            <person name="Uchiyama I."/>
            <person name="Ito T."/>
            <person name="Fujiyama A."/>
            <person name="Inagaki F."/>
            <person name="Takami H."/>
        </authorList>
    </citation>
    <scope>NUCLEOTIDE SEQUENCE</scope>
    <source>
        <strain evidence="2">Expedition CK06-06</strain>
    </source>
</reference>
<evidence type="ECO:0000313" key="2">
    <source>
        <dbReference type="EMBL" id="GAG93714.1"/>
    </source>
</evidence>
<keyword evidence="1" id="KW-0472">Membrane</keyword>
<name>X1BCN0_9ZZZZ</name>
<dbReference type="EMBL" id="BART01022221">
    <property type="protein sequence ID" value="GAG93714.1"/>
    <property type="molecule type" value="Genomic_DNA"/>
</dbReference>